<protein>
    <recommendedName>
        <fullName evidence="2">F-box domain-containing protein</fullName>
    </recommendedName>
</protein>
<dbReference type="SUPFAM" id="SSF52047">
    <property type="entry name" value="RNI-like"/>
    <property type="match status" value="1"/>
</dbReference>
<dbReference type="Pfam" id="PF12937">
    <property type="entry name" value="F-box-like"/>
    <property type="match status" value="1"/>
</dbReference>
<sequence length="336" mass="36432">MGQSGSMLALQSGQDSRDISHRSKTKSTAPISSALKIVEPHPCDYTYDLPDECLACVFQSLGSADRTRCSLVCRRWLKIEGQSRHRLSLNAKSDLFPEIPGIFARFDSVTKLSLKCDRRSASIGDEALTVISLSCKNLTRLKLSACRGITDAGMEEFSRNCRNLKKLSCGSCSFGAKGINAVLDNCSGLEELSVKRLRGITDGAAAAESIGPGVAASSLRVICLKELYNGQCFGPLIIGSKSLRTLKLFRCSGDWDRILPLIAERATGIVEIHLERVQVTDVGMAAIANCPDLEILRLVKTPECTNVGLLAVTEKCRLLRKLHIDGCKANRIGDEG</sequence>
<keyword evidence="4" id="KW-1185">Reference proteome</keyword>
<feature type="compositionally biased region" description="Polar residues" evidence="1">
    <location>
        <begin position="1"/>
        <end position="14"/>
    </location>
</feature>
<dbReference type="InterPro" id="IPR001611">
    <property type="entry name" value="Leu-rich_rpt"/>
</dbReference>
<feature type="region of interest" description="Disordered" evidence="1">
    <location>
        <begin position="1"/>
        <end position="27"/>
    </location>
</feature>
<dbReference type="PANTHER" id="PTHR13318:SF92">
    <property type="entry name" value="F-BOX_LRR-REPEAT PROTEIN 8-RELATED"/>
    <property type="match status" value="1"/>
</dbReference>
<evidence type="ECO:0000313" key="4">
    <source>
        <dbReference type="Proteomes" id="UP001279734"/>
    </source>
</evidence>
<name>A0AAD3T748_NEPGR</name>
<evidence type="ECO:0000259" key="2">
    <source>
        <dbReference type="SMART" id="SM00256"/>
    </source>
</evidence>
<organism evidence="3 4">
    <name type="scientific">Nepenthes gracilis</name>
    <name type="common">Slender pitcher plant</name>
    <dbReference type="NCBI Taxonomy" id="150966"/>
    <lineage>
        <taxon>Eukaryota</taxon>
        <taxon>Viridiplantae</taxon>
        <taxon>Streptophyta</taxon>
        <taxon>Embryophyta</taxon>
        <taxon>Tracheophyta</taxon>
        <taxon>Spermatophyta</taxon>
        <taxon>Magnoliopsida</taxon>
        <taxon>eudicotyledons</taxon>
        <taxon>Gunneridae</taxon>
        <taxon>Pentapetalae</taxon>
        <taxon>Caryophyllales</taxon>
        <taxon>Nepenthaceae</taxon>
        <taxon>Nepenthes</taxon>
    </lineage>
</organism>
<dbReference type="CDD" id="cd22159">
    <property type="entry name" value="F-box_AtTIR1-like"/>
    <property type="match status" value="1"/>
</dbReference>
<dbReference type="Gene3D" id="1.20.1280.50">
    <property type="match status" value="1"/>
</dbReference>
<dbReference type="EMBL" id="BSYO01000026">
    <property type="protein sequence ID" value="GMH23252.1"/>
    <property type="molecule type" value="Genomic_DNA"/>
</dbReference>
<dbReference type="FunFam" id="1.20.1280.50:FF:000023">
    <property type="entry name" value="F-box/LRR-repeat protein 4"/>
    <property type="match status" value="1"/>
</dbReference>
<dbReference type="InterPro" id="IPR032675">
    <property type="entry name" value="LRR_dom_sf"/>
</dbReference>
<dbReference type="SUPFAM" id="SSF81383">
    <property type="entry name" value="F-box domain"/>
    <property type="match status" value="1"/>
</dbReference>
<proteinExistence type="predicted"/>
<dbReference type="Gene3D" id="3.80.10.10">
    <property type="entry name" value="Ribonuclease Inhibitor"/>
    <property type="match status" value="1"/>
</dbReference>
<dbReference type="GO" id="GO:0019005">
    <property type="term" value="C:SCF ubiquitin ligase complex"/>
    <property type="evidence" value="ECO:0007669"/>
    <property type="project" value="TreeGrafter"/>
</dbReference>
<evidence type="ECO:0000313" key="3">
    <source>
        <dbReference type="EMBL" id="GMH23252.1"/>
    </source>
</evidence>
<comment type="caution">
    <text evidence="3">The sequence shown here is derived from an EMBL/GenBank/DDBJ whole genome shotgun (WGS) entry which is preliminary data.</text>
</comment>
<dbReference type="GO" id="GO:0031146">
    <property type="term" value="P:SCF-dependent proteasomal ubiquitin-dependent protein catabolic process"/>
    <property type="evidence" value="ECO:0007669"/>
    <property type="project" value="TreeGrafter"/>
</dbReference>
<feature type="domain" description="F-box" evidence="2">
    <location>
        <begin position="49"/>
        <end position="89"/>
    </location>
</feature>
<reference evidence="3" key="1">
    <citation type="submission" date="2023-05" db="EMBL/GenBank/DDBJ databases">
        <title>Nepenthes gracilis genome sequencing.</title>
        <authorList>
            <person name="Fukushima K."/>
        </authorList>
    </citation>
    <scope>NUCLEOTIDE SEQUENCE</scope>
    <source>
        <strain evidence="3">SING2019-196</strain>
    </source>
</reference>
<accession>A0AAD3T748</accession>
<dbReference type="SMART" id="SM00256">
    <property type="entry name" value="FBOX"/>
    <property type="match status" value="1"/>
</dbReference>
<dbReference type="Proteomes" id="UP001279734">
    <property type="component" value="Unassembled WGS sequence"/>
</dbReference>
<evidence type="ECO:0000256" key="1">
    <source>
        <dbReference type="SAM" id="MobiDB-lite"/>
    </source>
</evidence>
<dbReference type="AlphaFoldDB" id="A0AAD3T748"/>
<dbReference type="InterPro" id="IPR001810">
    <property type="entry name" value="F-box_dom"/>
</dbReference>
<gene>
    <name evidence="3" type="ORF">Nepgr_025095</name>
</gene>
<dbReference type="Pfam" id="PF13516">
    <property type="entry name" value="LRR_6"/>
    <property type="match status" value="1"/>
</dbReference>
<dbReference type="SMART" id="SM00367">
    <property type="entry name" value="LRR_CC"/>
    <property type="match status" value="4"/>
</dbReference>
<dbReference type="InterPro" id="IPR006553">
    <property type="entry name" value="Leu-rich_rpt_Cys-con_subtyp"/>
</dbReference>
<dbReference type="InterPro" id="IPR036047">
    <property type="entry name" value="F-box-like_dom_sf"/>
</dbReference>
<dbReference type="PANTHER" id="PTHR13318">
    <property type="entry name" value="PARTNER OF PAIRED, ISOFORM B-RELATED"/>
    <property type="match status" value="1"/>
</dbReference>